<dbReference type="InterPro" id="IPR013830">
    <property type="entry name" value="SGNH_hydro"/>
</dbReference>
<dbReference type="PANTHER" id="PTHR30383">
    <property type="entry name" value="THIOESTERASE 1/PROTEASE 1/LYSOPHOSPHOLIPASE L1"/>
    <property type="match status" value="1"/>
</dbReference>
<gene>
    <name evidence="3" type="ORF">CBM15_18340</name>
</gene>
<dbReference type="InterPro" id="IPR001119">
    <property type="entry name" value="SLH_dom"/>
</dbReference>
<dbReference type="SUPFAM" id="SSF52266">
    <property type="entry name" value="SGNH hydrolase"/>
    <property type="match status" value="1"/>
</dbReference>
<feature type="domain" description="SLH" evidence="2">
    <location>
        <begin position="401"/>
        <end position="457"/>
    </location>
</feature>
<evidence type="ECO:0000313" key="4">
    <source>
        <dbReference type="Proteomes" id="UP000196594"/>
    </source>
</evidence>
<proteinExistence type="predicted"/>
<dbReference type="InterPro" id="IPR051532">
    <property type="entry name" value="Ester_Hydrolysis_Enzymes"/>
</dbReference>
<sequence>MKKFSVLLALVLVLQLVLPFTNIVQAEDESKSFHYVALGDSLAAGMNENGEIGFGYADLLAKQYQDQKSQIVFNKGFSYPGYTTVDVLKGIEENVTKPIYDLNGVSQKSVAIQEAIHQADLITLSVGANDILKNVNRSETGEFSFDTAGVIKSIQDVAVNYKKIFDGIYKINPEVDMIVMGLYNPFPYIEDPAIQKQLNMLVTNLNNSMKRIVEDNGGIFTEVAAQIATDAKTYLPNPKNIHLSEAGYQVVADAMMKDYLNALFKETEEDTTDSEIAKAPFTDIQNHWGKDYIDVVYAKGIMNGYEDGTFQPNANMTRAQVISVISQAFGLTAKNKAPFNDISHYAQQTQNGIAAAYEAGLIKENNGIFNPQGKITRSQLALILMRLSTVQAGHQYEPAKLAPFQDIANYDREAQLAITFLYDTGVVQGTSATTFSPKGNVTRAQIAKILVLAINKQ</sequence>
<dbReference type="Gene3D" id="3.40.50.1110">
    <property type="entry name" value="SGNH hydrolase"/>
    <property type="match status" value="1"/>
</dbReference>
<organism evidence="3 4">
    <name type="scientific">Solibacillus kalamii</name>
    <dbReference type="NCBI Taxonomy" id="1748298"/>
    <lineage>
        <taxon>Bacteria</taxon>
        <taxon>Bacillati</taxon>
        <taxon>Bacillota</taxon>
        <taxon>Bacilli</taxon>
        <taxon>Bacillales</taxon>
        <taxon>Caryophanaceae</taxon>
        <taxon>Solibacillus</taxon>
    </lineage>
</organism>
<dbReference type="Pfam" id="PF13472">
    <property type="entry name" value="Lipase_GDSL_2"/>
    <property type="match status" value="1"/>
</dbReference>
<feature type="signal peptide" evidence="1">
    <location>
        <begin position="1"/>
        <end position="26"/>
    </location>
</feature>
<keyword evidence="1" id="KW-0732">Signal</keyword>
<evidence type="ECO:0000256" key="1">
    <source>
        <dbReference type="SAM" id="SignalP"/>
    </source>
</evidence>
<protein>
    <submittedName>
        <fullName evidence="3">Endoglucanase</fullName>
    </submittedName>
</protein>
<dbReference type="InterPro" id="IPR036514">
    <property type="entry name" value="SGNH_hydro_sf"/>
</dbReference>
<dbReference type="RefSeq" id="WP_087618584.1">
    <property type="nucleotide sequence ID" value="NZ_JAFBEY010000017.1"/>
</dbReference>
<evidence type="ECO:0000313" key="3">
    <source>
        <dbReference type="EMBL" id="OUZ37358.1"/>
    </source>
</evidence>
<dbReference type="Pfam" id="PF00395">
    <property type="entry name" value="SLH"/>
    <property type="match status" value="3"/>
</dbReference>
<keyword evidence="4" id="KW-1185">Reference proteome</keyword>
<name>A0ABX3ZD07_9BACL</name>
<comment type="caution">
    <text evidence="3">The sequence shown here is derived from an EMBL/GenBank/DDBJ whole genome shotgun (WGS) entry which is preliminary data.</text>
</comment>
<feature type="chain" id="PRO_5045461760" evidence="1">
    <location>
        <begin position="27"/>
        <end position="457"/>
    </location>
</feature>
<evidence type="ECO:0000259" key="2">
    <source>
        <dbReference type="PROSITE" id="PS51272"/>
    </source>
</evidence>
<dbReference type="EMBL" id="NHNT01000018">
    <property type="protein sequence ID" value="OUZ37358.1"/>
    <property type="molecule type" value="Genomic_DNA"/>
</dbReference>
<feature type="domain" description="SLH" evidence="2">
    <location>
        <begin position="276"/>
        <end position="339"/>
    </location>
</feature>
<accession>A0ABX3ZD07</accession>
<dbReference type="PANTHER" id="PTHR30383:SF5">
    <property type="entry name" value="SGNH HYDROLASE-TYPE ESTERASE DOMAIN-CONTAINING PROTEIN"/>
    <property type="match status" value="1"/>
</dbReference>
<dbReference type="Proteomes" id="UP000196594">
    <property type="component" value="Unassembled WGS sequence"/>
</dbReference>
<dbReference type="PROSITE" id="PS51272">
    <property type="entry name" value="SLH"/>
    <property type="match status" value="2"/>
</dbReference>
<reference evidence="3 4" key="1">
    <citation type="journal article" date="2017" name="Int. J. Syst. Evol. Microbiol.">
        <title>Solibacillus kalamii sp. nov., isolated from a high-efficiency particulate arrestance filter system used in the International Space Station.</title>
        <authorList>
            <person name="Checinska Sielaff A."/>
            <person name="Kumar R.M."/>
            <person name="Pal D."/>
            <person name="Mayilraj S."/>
            <person name="Venkateswaran K."/>
        </authorList>
    </citation>
    <scope>NUCLEOTIDE SEQUENCE [LARGE SCALE GENOMIC DNA]</scope>
    <source>
        <strain evidence="3 4">ISSFR-015</strain>
    </source>
</reference>